<name>A0A554XNJ8_9BURK</name>
<organism evidence="2 3">
    <name type="scientific">Tepidimonas fonticaldi</name>
    <dbReference type="NCBI Taxonomy" id="1101373"/>
    <lineage>
        <taxon>Bacteria</taxon>
        <taxon>Pseudomonadati</taxon>
        <taxon>Pseudomonadota</taxon>
        <taxon>Betaproteobacteria</taxon>
        <taxon>Burkholderiales</taxon>
        <taxon>Tepidimonas</taxon>
    </lineage>
</organism>
<dbReference type="Pfam" id="PF00092">
    <property type="entry name" value="VWA"/>
    <property type="match status" value="1"/>
</dbReference>
<feature type="domain" description="VWFA" evidence="1">
    <location>
        <begin position="18"/>
        <end position="206"/>
    </location>
</feature>
<evidence type="ECO:0000313" key="3">
    <source>
        <dbReference type="Proteomes" id="UP000316388"/>
    </source>
</evidence>
<gene>
    <name evidence="2" type="ORF">Tfont_01105</name>
</gene>
<dbReference type="Proteomes" id="UP000316388">
    <property type="component" value="Unassembled WGS sequence"/>
</dbReference>
<dbReference type="PROSITE" id="PS50234">
    <property type="entry name" value="VWFA"/>
    <property type="match status" value="1"/>
</dbReference>
<dbReference type="Gene3D" id="3.40.50.410">
    <property type="entry name" value="von Willebrand factor, type A domain"/>
    <property type="match status" value="1"/>
</dbReference>
<dbReference type="CDD" id="cd01454">
    <property type="entry name" value="vWA_norD_type"/>
    <property type="match status" value="1"/>
</dbReference>
<protein>
    <submittedName>
        <fullName evidence="2">von Willebrand factor type A domain protein</fullName>
    </submittedName>
</protein>
<sequence>MPDPRIMMRHVRKTRDLAVLVLLDLSQSTNDRVAGQTHTVLELTRAACALLADAIQKVGDPFAIHGFCSDGRHDVHYWRFKDFDQPYDDLAKARLAGMQGQLSTRMGAAIRHATAALARRPQRRRLLLVVTDGEPADVDVRDPSYLRQDARKAVEAAARQGVQTFCLSLDPRADDYVSRIFGGRHYRVIDRVERLPETLPMLYAALTR</sequence>
<dbReference type="AlphaFoldDB" id="A0A554XNJ8"/>
<comment type="caution">
    <text evidence="2">The sequence shown here is derived from an EMBL/GenBank/DDBJ whole genome shotgun (WGS) entry which is preliminary data.</text>
</comment>
<dbReference type="SUPFAM" id="SSF53300">
    <property type="entry name" value="vWA-like"/>
    <property type="match status" value="1"/>
</dbReference>
<evidence type="ECO:0000313" key="2">
    <source>
        <dbReference type="EMBL" id="TSE37406.1"/>
    </source>
</evidence>
<accession>A0A554XNJ8</accession>
<evidence type="ECO:0000259" key="1">
    <source>
        <dbReference type="PROSITE" id="PS50234"/>
    </source>
</evidence>
<dbReference type="SMART" id="SM00327">
    <property type="entry name" value="VWA"/>
    <property type="match status" value="1"/>
</dbReference>
<dbReference type="RefSeq" id="WP_143968702.1">
    <property type="nucleotide sequence ID" value="NZ_VJOO01000007.1"/>
</dbReference>
<dbReference type="PANTHER" id="PTHR41248:SF1">
    <property type="entry name" value="NORD PROTEIN"/>
    <property type="match status" value="1"/>
</dbReference>
<proteinExistence type="predicted"/>
<dbReference type="InterPro" id="IPR051928">
    <property type="entry name" value="NorD/CobT"/>
</dbReference>
<dbReference type="InterPro" id="IPR002035">
    <property type="entry name" value="VWF_A"/>
</dbReference>
<reference evidence="2 3" key="1">
    <citation type="submission" date="2019-07" db="EMBL/GenBank/DDBJ databases">
        <title>Tepidimonas fonticaldi AT-A2 draft genome.</title>
        <authorList>
            <person name="Da Costa M.S."/>
            <person name="Froufe H.J.C."/>
            <person name="Egas C."/>
            <person name="Albuquerque L."/>
        </authorList>
    </citation>
    <scope>NUCLEOTIDE SEQUENCE [LARGE SCALE GENOMIC DNA]</scope>
    <source>
        <strain evidence="2 3">AT-A2</strain>
    </source>
</reference>
<dbReference type="PANTHER" id="PTHR41248">
    <property type="entry name" value="NORD PROTEIN"/>
    <property type="match status" value="1"/>
</dbReference>
<dbReference type="InterPro" id="IPR036465">
    <property type="entry name" value="vWFA_dom_sf"/>
</dbReference>
<dbReference type="EMBL" id="VJOO01000007">
    <property type="protein sequence ID" value="TSE37406.1"/>
    <property type="molecule type" value="Genomic_DNA"/>
</dbReference>